<dbReference type="InterPro" id="IPR011051">
    <property type="entry name" value="RmlC_Cupin_sf"/>
</dbReference>
<sequence length="161" mass="18236">MSDYPDTLTIFKGITMVRITMENIGRTDDDLLHVPSHWHENHDELIHVLEGQLEVKLGLVTKICTPETGEVFIPRGVPHSLLSLKGIPCKYDAKELFFRNIFALPAESLLPVMQVFYHGDIFPVFPVIHSAWLEKAFVTILGGYIAPCLGYRVKYVSLKKS</sequence>
<dbReference type="OrthoDB" id="504210at2759"/>
<dbReference type="Gene3D" id="2.60.120.10">
    <property type="entry name" value="Jelly Rolls"/>
    <property type="match status" value="1"/>
</dbReference>
<proteinExistence type="predicted"/>
<dbReference type="InterPro" id="IPR014710">
    <property type="entry name" value="RmlC-like_jellyroll"/>
</dbReference>
<dbReference type="EMBL" id="JADNRY010000001">
    <property type="protein sequence ID" value="KAF9078403.1"/>
    <property type="molecule type" value="Genomic_DNA"/>
</dbReference>
<dbReference type="AlphaFoldDB" id="A0A9P5QBN3"/>
<protein>
    <recommendedName>
        <fullName evidence="1">Cupin type-2 domain-containing protein</fullName>
    </recommendedName>
</protein>
<reference evidence="2" key="1">
    <citation type="submission" date="2020-11" db="EMBL/GenBank/DDBJ databases">
        <authorList>
            <consortium name="DOE Joint Genome Institute"/>
            <person name="Ahrendt S."/>
            <person name="Riley R."/>
            <person name="Andreopoulos W."/>
            <person name="Labutti K."/>
            <person name="Pangilinan J."/>
            <person name="Ruiz-Duenas F.J."/>
            <person name="Barrasa J.M."/>
            <person name="Sanchez-Garcia M."/>
            <person name="Camarero S."/>
            <person name="Miyauchi S."/>
            <person name="Serrano A."/>
            <person name="Linde D."/>
            <person name="Babiker R."/>
            <person name="Drula E."/>
            <person name="Ayuso-Fernandez I."/>
            <person name="Pacheco R."/>
            <person name="Padilla G."/>
            <person name="Ferreira P."/>
            <person name="Barriuso J."/>
            <person name="Kellner H."/>
            <person name="Castanera R."/>
            <person name="Alfaro M."/>
            <person name="Ramirez L."/>
            <person name="Pisabarro A.G."/>
            <person name="Kuo A."/>
            <person name="Tritt A."/>
            <person name="Lipzen A."/>
            <person name="He G."/>
            <person name="Yan M."/>
            <person name="Ng V."/>
            <person name="Cullen D."/>
            <person name="Martin F."/>
            <person name="Rosso M.-N."/>
            <person name="Henrissat B."/>
            <person name="Hibbett D."/>
            <person name="Martinez A.T."/>
            <person name="Grigoriev I.V."/>
        </authorList>
    </citation>
    <scope>NUCLEOTIDE SEQUENCE</scope>
    <source>
        <strain evidence="2">AH 40177</strain>
    </source>
</reference>
<gene>
    <name evidence="2" type="ORF">BDP27DRAFT_1459185</name>
</gene>
<keyword evidence="3" id="KW-1185">Reference proteome</keyword>
<organism evidence="2 3">
    <name type="scientific">Rhodocollybia butyracea</name>
    <dbReference type="NCBI Taxonomy" id="206335"/>
    <lineage>
        <taxon>Eukaryota</taxon>
        <taxon>Fungi</taxon>
        <taxon>Dikarya</taxon>
        <taxon>Basidiomycota</taxon>
        <taxon>Agaricomycotina</taxon>
        <taxon>Agaricomycetes</taxon>
        <taxon>Agaricomycetidae</taxon>
        <taxon>Agaricales</taxon>
        <taxon>Marasmiineae</taxon>
        <taxon>Omphalotaceae</taxon>
        <taxon>Rhodocollybia</taxon>
    </lineage>
</organism>
<dbReference type="SUPFAM" id="SSF51182">
    <property type="entry name" value="RmlC-like cupins"/>
    <property type="match status" value="1"/>
</dbReference>
<dbReference type="Pfam" id="PF07883">
    <property type="entry name" value="Cupin_2"/>
    <property type="match status" value="1"/>
</dbReference>
<name>A0A9P5QBN3_9AGAR</name>
<feature type="domain" description="Cupin type-2" evidence="1">
    <location>
        <begin position="34"/>
        <end position="82"/>
    </location>
</feature>
<evidence type="ECO:0000313" key="3">
    <source>
        <dbReference type="Proteomes" id="UP000772434"/>
    </source>
</evidence>
<evidence type="ECO:0000313" key="2">
    <source>
        <dbReference type="EMBL" id="KAF9078403.1"/>
    </source>
</evidence>
<evidence type="ECO:0000259" key="1">
    <source>
        <dbReference type="Pfam" id="PF07883"/>
    </source>
</evidence>
<dbReference type="Proteomes" id="UP000772434">
    <property type="component" value="Unassembled WGS sequence"/>
</dbReference>
<dbReference type="InterPro" id="IPR013096">
    <property type="entry name" value="Cupin_2"/>
</dbReference>
<comment type="caution">
    <text evidence="2">The sequence shown here is derived from an EMBL/GenBank/DDBJ whole genome shotgun (WGS) entry which is preliminary data.</text>
</comment>
<accession>A0A9P5QBN3</accession>